<dbReference type="InterPro" id="IPR011333">
    <property type="entry name" value="SKP1/BTB/POZ_sf"/>
</dbReference>
<evidence type="ECO:0000313" key="17">
    <source>
        <dbReference type="Proteomes" id="UP001159405"/>
    </source>
</evidence>
<dbReference type="InterPro" id="IPR003972">
    <property type="entry name" value="K_chnl_volt-dep_Kv1"/>
</dbReference>
<feature type="repeat" description="ANK" evidence="12">
    <location>
        <begin position="193"/>
        <end position="225"/>
    </location>
</feature>
<dbReference type="EMBL" id="CALNXK010000105">
    <property type="protein sequence ID" value="CAH3156608.1"/>
    <property type="molecule type" value="Genomic_DNA"/>
</dbReference>
<dbReference type="InterPro" id="IPR028325">
    <property type="entry name" value="VG_K_chnl"/>
</dbReference>
<evidence type="ECO:0000256" key="2">
    <source>
        <dbReference type="ARBA" id="ARBA00022448"/>
    </source>
</evidence>
<evidence type="ECO:0000256" key="14">
    <source>
        <dbReference type="SAM" id="Phobius"/>
    </source>
</evidence>
<evidence type="ECO:0000256" key="13">
    <source>
        <dbReference type="SAM" id="MobiDB-lite"/>
    </source>
</evidence>
<dbReference type="SMART" id="SM00248">
    <property type="entry name" value="ANK"/>
    <property type="match status" value="7"/>
</dbReference>
<dbReference type="InterPro" id="IPR003131">
    <property type="entry name" value="T1-type_BTB"/>
</dbReference>
<evidence type="ECO:0000256" key="11">
    <source>
        <dbReference type="ARBA" id="ARBA00023303"/>
    </source>
</evidence>
<dbReference type="Gene3D" id="1.10.287.70">
    <property type="match status" value="1"/>
</dbReference>
<feature type="transmembrane region" description="Helical" evidence="14">
    <location>
        <begin position="667"/>
        <end position="688"/>
    </location>
</feature>
<dbReference type="PRINTS" id="PR01496">
    <property type="entry name" value="SHAKERCHANEL"/>
</dbReference>
<keyword evidence="4 14" id="KW-0812">Transmembrane</keyword>
<dbReference type="PRINTS" id="PR00169">
    <property type="entry name" value="KCHANNEL"/>
</dbReference>
<evidence type="ECO:0000256" key="6">
    <source>
        <dbReference type="ARBA" id="ARBA00022882"/>
    </source>
</evidence>
<proteinExistence type="predicted"/>
<accession>A0ABN8Q443</accession>
<keyword evidence="8 14" id="KW-1133">Transmembrane helix</keyword>
<keyword evidence="9" id="KW-0406">Ion transport</keyword>
<keyword evidence="7" id="KW-0630">Potassium</keyword>
<dbReference type="InterPro" id="IPR005821">
    <property type="entry name" value="Ion_trans_dom"/>
</dbReference>
<evidence type="ECO:0000256" key="3">
    <source>
        <dbReference type="ARBA" id="ARBA00022538"/>
    </source>
</evidence>
<dbReference type="PANTHER" id="PTHR11537">
    <property type="entry name" value="VOLTAGE-GATED POTASSIUM CHANNEL"/>
    <property type="match status" value="1"/>
</dbReference>
<comment type="subcellular location">
    <subcellularLocation>
        <location evidence="1">Membrane</location>
        <topology evidence="1">Multi-pass membrane protein</topology>
    </subcellularLocation>
</comment>
<dbReference type="Gene3D" id="1.25.40.20">
    <property type="entry name" value="Ankyrin repeat-containing domain"/>
    <property type="match status" value="1"/>
</dbReference>
<dbReference type="PROSITE" id="PS50088">
    <property type="entry name" value="ANK_REPEAT"/>
    <property type="match status" value="3"/>
</dbReference>
<dbReference type="SUPFAM" id="SSF48403">
    <property type="entry name" value="Ankyrin repeat"/>
    <property type="match status" value="1"/>
</dbReference>
<evidence type="ECO:0000256" key="12">
    <source>
        <dbReference type="PROSITE-ProRule" id="PRU00023"/>
    </source>
</evidence>
<evidence type="ECO:0000256" key="10">
    <source>
        <dbReference type="ARBA" id="ARBA00023136"/>
    </source>
</evidence>
<keyword evidence="17" id="KW-1185">Reference proteome</keyword>
<feature type="repeat" description="ANK" evidence="12">
    <location>
        <begin position="160"/>
        <end position="192"/>
    </location>
</feature>
<reference evidence="16 17" key="1">
    <citation type="submission" date="2022-05" db="EMBL/GenBank/DDBJ databases">
        <authorList>
            <consortium name="Genoscope - CEA"/>
            <person name="William W."/>
        </authorList>
    </citation>
    <scope>NUCLEOTIDE SEQUENCE [LARGE SCALE GENOMIC DNA]</scope>
</reference>
<dbReference type="PRINTS" id="PR01491">
    <property type="entry name" value="KVCHANNEL"/>
</dbReference>
<dbReference type="InterPro" id="IPR003968">
    <property type="entry name" value="K_chnl_volt-dep_Kv"/>
</dbReference>
<feature type="repeat" description="ANK" evidence="12">
    <location>
        <begin position="94"/>
        <end position="126"/>
    </location>
</feature>
<dbReference type="PANTHER" id="PTHR11537:SF113">
    <property type="entry name" value="POTASSIUM VOLTAGE-GATED CHANNEL PROTEIN SHAKER"/>
    <property type="match status" value="1"/>
</dbReference>
<dbReference type="PROSITE" id="PS50297">
    <property type="entry name" value="ANK_REP_REGION"/>
    <property type="match status" value="3"/>
</dbReference>
<dbReference type="InterPro" id="IPR000210">
    <property type="entry name" value="BTB/POZ_dom"/>
</dbReference>
<keyword evidence="12" id="KW-0040">ANK repeat</keyword>
<keyword evidence="3" id="KW-0633">Potassium transport</keyword>
<dbReference type="SUPFAM" id="SSF54695">
    <property type="entry name" value="POZ domain"/>
    <property type="match status" value="1"/>
</dbReference>
<gene>
    <name evidence="16" type="ORF">PLOB_00001878</name>
</gene>
<dbReference type="SUPFAM" id="SSF81324">
    <property type="entry name" value="Voltage-gated potassium channels"/>
    <property type="match status" value="1"/>
</dbReference>
<dbReference type="Proteomes" id="UP001159405">
    <property type="component" value="Unassembled WGS sequence"/>
</dbReference>
<organism evidence="16 17">
    <name type="scientific">Porites lobata</name>
    <dbReference type="NCBI Taxonomy" id="104759"/>
    <lineage>
        <taxon>Eukaryota</taxon>
        <taxon>Metazoa</taxon>
        <taxon>Cnidaria</taxon>
        <taxon>Anthozoa</taxon>
        <taxon>Hexacorallia</taxon>
        <taxon>Scleractinia</taxon>
        <taxon>Fungiina</taxon>
        <taxon>Poritidae</taxon>
        <taxon>Porites</taxon>
    </lineage>
</organism>
<evidence type="ECO:0000256" key="4">
    <source>
        <dbReference type="ARBA" id="ARBA00022692"/>
    </source>
</evidence>
<dbReference type="InterPro" id="IPR002110">
    <property type="entry name" value="Ankyrin_rpt"/>
</dbReference>
<feature type="transmembrane region" description="Helical" evidence="14">
    <location>
        <begin position="537"/>
        <end position="556"/>
    </location>
</feature>
<feature type="region of interest" description="Disordered" evidence="13">
    <location>
        <begin position="703"/>
        <end position="742"/>
    </location>
</feature>
<comment type="caution">
    <text evidence="16">The sequence shown here is derived from an EMBL/GenBank/DDBJ whole genome shotgun (WGS) entry which is preliminary data.</text>
</comment>
<dbReference type="SMART" id="SM00225">
    <property type="entry name" value="BTB"/>
    <property type="match status" value="1"/>
</dbReference>
<evidence type="ECO:0000256" key="9">
    <source>
        <dbReference type="ARBA" id="ARBA00023065"/>
    </source>
</evidence>
<evidence type="ECO:0000256" key="8">
    <source>
        <dbReference type="ARBA" id="ARBA00022989"/>
    </source>
</evidence>
<keyword evidence="6" id="KW-0851">Voltage-gated channel</keyword>
<evidence type="ECO:0000259" key="15">
    <source>
        <dbReference type="SMART" id="SM00225"/>
    </source>
</evidence>
<keyword evidence="5" id="KW-0631">Potassium channel</keyword>
<dbReference type="CDD" id="cd18377">
    <property type="entry name" value="BTB_POZ_Kv1_KCNA"/>
    <property type="match status" value="1"/>
</dbReference>
<evidence type="ECO:0000313" key="16">
    <source>
        <dbReference type="EMBL" id="CAH3156608.1"/>
    </source>
</evidence>
<feature type="transmembrane region" description="Helical" evidence="14">
    <location>
        <begin position="469"/>
        <end position="491"/>
    </location>
</feature>
<sequence>MIFKMADSGQENIRNGLRFFDRTDDLTASKVGLAAREGDEETLRALLASGMSCDVSDNRGWFPVHEAAAAGHGSCLRNLLQHRSEDLLDSKAYSGETALFLAAVNGHVECVRTLLEFGADVNIMNNEEVNLLVAAVKAGSIECFEIFSTFNLDANGQDIGGWSALHEAAFAGREDFIKLLLSSGASINIQNSDGATPLFTAAQYGKHSCLKLLLKEGADVNILTVDGASPLFIAAQEGLVDCMNTLLAADSGSRNMRHLYYYNNNDGGGSPYLTDRKVEMDGPPGVSTVPATPDKLHQNSVNFAPGNNITNSPNKRHSARDSITLSGIKTQVEPLLNELSGDRFVINVSGLKFETHVQTLEQYPETLLGNPGKRRKYFDSVRNEYFFDRNRPAFDAILFYYQSGGKLLRPANVPMDVFADEIRFYDLGEDILHKVEQEEGYIEEEQPILPENKWQRKIWQLFEFPDTSLGARIVAIFSVLVITLSIVTFCVETLPQFRQEDSGEKKKQPWFTLETACIIWFTFEYVMRLISSPQKLVFVRSFLNLIDIVAILPYYITLPMQDTKASSFGVLRVIRLVRVFRIFKLSRHSRGLQILGHTLRASLRELGLLIFFLLIGVILFSSAVYYAEGGEDETNFKSIPDAFWWAVVTMTTVGYGDMRPITVWGKIVGSLCAISGVLTIALPVPVIVSNFNYFYHRENEQRAAEQSKKEKERKESERLLKEQQEQEQERKYGAIDHNGMNGPESTGVEMEMLTSLDNIPSNMTANKHKANTAVVSNSMPLVDYPDATIRFETGV</sequence>
<feature type="transmembrane region" description="Helical" evidence="14">
    <location>
        <begin position="606"/>
        <end position="627"/>
    </location>
</feature>
<feature type="domain" description="BTB" evidence="15">
    <location>
        <begin position="342"/>
        <end position="442"/>
    </location>
</feature>
<dbReference type="Pfam" id="PF00520">
    <property type="entry name" value="Ion_trans"/>
    <property type="match status" value="1"/>
</dbReference>
<keyword evidence="11" id="KW-0407">Ion channel</keyword>
<name>A0ABN8Q443_9CNID</name>
<dbReference type="InterPro" id="IPR027359">
    <property type="entry name" value="Volt_channel_dom_sf"/>
</dbReference>
<keyword evidence="10 14" id="KW-0472">Membrane</keyword>
<evidence type="ECO:0000256" key="1">
    <source>
        <dbReference type="ARBA" id="ARBA00004141"/>
    </source>
</evidence>
<dbReference type="PRINTS" id="PR01415">
    <property type="entry name" value="ANKYRIN"/>
</dbReference>
<dbReference type="Pfam" id="PF13637">
    <property type="entry name" value="Ank_4"/>
    <property type="match status" value="1"/>
</dbReference>
<evidence type="ECO:0000256" key="5">
    <source>
        <dbReference type="ARBA" id="ARBA00022826"/>
    </source>
</evidence>
<keyword evidence="2" id="KW-0813">Transport</keyword>
<dbReference type="InterPro" id="IPR036770">
    <property type="entry name" value="Ankyrin_rpt-contain_sf"/>
</dbReference>
<evidence type="ECO:0000256" key="7">
    <source>
        <dbReference type="ARBA" id="ARBA00022958"/>
    </source>
</evidence>
<feature type="compositionally biased region" description="Basic and acidic residues" evidence="13">
    <location>
        <begin position="703"/>
        <end position="734"/>
    </location>
</feature>
<protein>
    <recommendedName>
        <fullName evidence="15">BTB domain-containing protein</fullName>
    </recommendedName>
</protein>
<dbReference type="Pfam" id="PF02214">
    <property type="entry name" value="BTB_2"/>
    <property type="match status" value="1"/>
</dbReference>
<dbReference type="Gene3D" id="1.20.120.350">
    <property type="entry name" value="Voltage-gated potassium channels. Chain C"/>
    <property type="match status" value="1"/>
</dbReference>
<dbReference type="Pfam" id="PF12796">
    <property type="entry name" value="Ank_2"/>
    <property type="match status" value="2"/>
</dbReference>
<dbReference type="Gene3D" id="3.30.710.10">
    <property type="entry name" value="Potassium Channel Kv1.1, Chain A"/>
    <property type="match status" value="1"/>
</dbReference>